<keyword evidence="5" id="KW-1185">Reference proteome</keyword>
<proteinExistence type="predicted"/>
<evidence type="ECO:0000313" key="5">
    <source>
        <dbReference type="Proteomes" id="UP000289738"/>
    </source>
</evidence>
<evidence type="ECO:0000256" key="1">
    <source>
        <dbReference type="SAM" id="Coils"/>
    </source>
</evidence>
<keyword evidence="1" id="KW-0175">Coiled coil</keyword>
<dbReference type="Pfam" id="PF03478">
    <property type="entry name" value="Beta-prop_KIB1-4"/>
    <property type="match status" value="1"/>
</dbReference>
<accession>A0A445CZ26</accession>
<organism evidence="4 5">
    <name type="scientific">Arachis hypogaea</name>
    <name type="common">Peanut</name>
    <dbReference type="NCBI Taxonomy" id="3818"/>
    <lineage>
        <taxon>Eukaryota</taxon>
        <taxon>Viridiplantae</taxon>
        <taxon>Streptophyta</taxon>
        <taxon>Embryophyta</taxon>
        <taxon>Tracheophyta</taxon>
        <taxon>Spermatophyta</taxon>
        <taxon>Magnoliopsida</taxon>
        <taxon>eudicotyledons</taxon>
        <taxon>Gunneridae</taxon>
        <taxon>Pentapetalae</taxon>
        <taxon>rosids</taxon>
        <taxon>fabids</taxon>
        <taxon>Fabales</taxon>
        <taxon>Fabaceae</taxon>
        <taxon>Papilionoideae</taxon>
        <taxon>50 kb inversion clade</taxon>
        <taxon>dalbergioids sensu lato</taxon>
        <taxon>Dalbergieae</taxon>
        <taxon>Pterocarpus clade</taxon>
        <taxon>Arachis</taxon>
    </lineage>
</organism>
<comment type="caution">
    <text evidence="4">The sequence shown here is derived from an EMBL/GenBank/DDBJ whole genome shotgun (WGS) entry which is preliminary data.</text>
</comment>
<reference evidence="4 5" key="1">
    <citation type="submission" date="2019-01" db="EMBL/GenBank/DDBJ databases">
        <title>Sequencing of cultivated peanut Arachis hypogaea provides insights into genome evolution and oil improvement.</title>
        <authorList>
            <person name="Chen X."/>
        </authorList>
    </citation>
    <scope>NUCLEOTIDE SEQUENCE [LARGE SCALE GENOMIC DNA]</scope>
    <source>
        <strain evidence="5">cv. Fuhuasheng</strain>
        <tissue evidence="4">Leaves</tissue>
    </source>
</reference>
<feature type="coiled-coil region" evidence="1">
    <location>
        <begin position="442"/>
        <end position="469"/>
    </location>
</feature>
<evidence type="ECO:0000256" key="2">
    <source>
        <dbReference type="SAM" id="MobiDB-lite"/>
    </source>
</evidence>
<dbReference type="PANTHER" id="PTHR44259:SF93">
    <property type="entry name" value="PROTEIN, PUTATIVE (DUF295)-RELATED"/>
    <property type="match status" value="1"/>
</dbReference>
<dbReference type="AlphaFoldDB" id="A0A445CZ26"/>
<name>A0A445CZ26_ARAHY</name>
<evidence type="ECO:0000313" key="4">
    <source>
        <dbReference type="EMBL" id="RYR56169.1"/>
    </source>
</evidence>
<dbReference type="EMBL" id="SDMP01000005">
    <property type="protein sequence ID" value="RYR56169.1"/>
    <property type="molecule type" value="Genomic_DNA"/>
</dbReference>
<protein>
    <recommendedName>
        <fullName evidence="3">KIB1-4 beta-propeller domain-containing protein</fullName>
    </recommendedName>
</protein>
<feature type="compositionally biased region" description="Polar residues" evidence="2">
    <location>
        <begin position="78"/>
        <end position="89"/>
    </location>
</feature>
<gene>
    <name evidence="4" type="ORF">Ahy_A05g021938</name>
</gene>
<dbReference type="Proteomes" id="UP000289738">
    <property type="component" value="Chromosome A05"/>
</dbReference>
<dbReference type="PANTHER" id="PTHR44259">
    <property type="entry name" value="OS07G0183000 PROTEIN-RELATED"/>
    <property type="match status" value="1"/>
</dbReference>
<evidence type="ECO:0000259" key="3">
    <source>
        <dbReference type="Pfam" id="PF03478"/>
    </source>
</evidence>
<sequence>MLYVDQQPITGEETTTVIGDEAAQRVEGAAEEASFQRQKPNGHIVQKTMTAAEVQGRPPWRSDGIVPQLMICNAASSTGKARSLPNRTRGNGAEHQSAKKKTFNRTLRPGVAAGDLTCIGDEVFVVIMASMVEENNGNAASQWAILGDDILNRITDRFDDIYDYARFGAVCKPWLSFSHRFYKHKHHLFRANHQLPLLVVPMQDHKEIRGLYNIAKDTLCNQIQFSLPYKRCCGSSHGWLFFVDNKSGQIELVLINPFASELEKSMIKLPPIQCDDGDRVMHMDEYGVNKAVLSKDPNDFPNDFEVIAIYGGTQTLTHYKSGNNFWSYPKPNKEIQTFADVIFYKGMAYAVDFHSWIVRIYRKRYKQRPGGNNSSPCYLRFKTINEGLSEYLWCNYSGNAYLVETSMGELLHVRRDYITMEERIRKDVEIEEMRKRARAEYEARTQEEHDQLREEISKIMDELENQKVEEYVEPDLSKDKEQELHKFDKPHLSVNFTVFKLNLPLSRGQKNIETLNGEILFVGDNHSVSVPSLRCPTLTPNSIYYTDDYVDVYFQNLAFGSCDTGVFNVENKKFGKHFVPSFSAKGMPPPIFVVPRYRCNAKRIV</sequence>
<feature type="region of interest" description="Disordered" evidence="2">
    <location>
        <begin position="78"/>
        <end position="101"/>
    </location>
</feature>
<dbReference type="InterPro" id="IPR050942">
    <property type="entry name" value="F-box_BR-signaling"/>
</dbReference>
<dbReference type="InterPro" id="IPR005174">
    <property type="entry name" value="KIB1-4_b-propeller"/>
</dbReference>
<feature type="domain" description="KIB1-4 beta-propeller" evidence="3">
    <location>
        <begin position="212"/>
        <end position="568"/>
    </location>
</feature>